<protein>
    <submittedName>
        <fullName evidence="2">Uncharacterized protein</fullName>
    </submittedName>
</protein>
<evidence type="ECO:0000313" key="2">
    <source>
        <dbReference type="EMBL" id="KZT56651.1"/>
    </source>
</evidence>
<dbReference type="AlphaFoldDB" id="A0A165FF02"/>
<proteinExistence type="predicted"/>
<accession>A0A165FF02</accession>
<feature type="region of interest" description="Disordered" evidence="1">
    <location>
        <begin position="422"/>
        <end position="542"/>
    </location>
</feature>
<keyword evidence="3" id="KW-1185">Reference proteome</keyword>
<feature type="compositionally biased region" description="Basic and acidic residues" evidence="1">
    <location>
        <begin position="422"/>
        <end position="470"/>
    </location>
</feature>
<feature type="compositionally biased region" description="Basic and acidic residues" evidence="1">
    <location>
        <begin position="688"/>
        <end position="705"/>
    </location>
</feature>
<feature type="compositionally biased region" description="Low complexity" evidence="1">
    <location>
        <begin position="471"/>
        <end position="480"/>
    </location>
</feature>
<feature type="compositionally biased region" description="Basic and acidic residues" evidence="1">
    <location>
        <begin position="161"/>
        <end position="173"/>
    </location>
</feature>
<feature type="compositionally biased region" description="Pro residues" evidence="1">
    <location>
        <begin position="511"/>
        <end position="529"/>
    </location>
</feature>
<evidence type="ECO:0000313" key="3">
    <source>
        <dbReference type="Proteomes" id="UP000076842"/>
    </source>
</evidence>
<name>A0A165FF02_9BASI</name>
<feature type="compositionally biased region" description="Low complexity" evidence="1">
    <location>
        <begin position="20"/>
        <end position="32"/>
    </location>
</feature>
<organism evidence="2 3">
    <name type="scientific">Calocera cornea HHB12733</name>
    <dbReference type="NCBI Taxonomy" id="1353952"/>
    <lineage>
        <taxon>Eukaryota</taxon>
        <taxon>Fungi</taxon>
        <taxon>Dikarya</taxon>
        <taxon>Basidiomycota</taxon>
        <taxon>Agaricomycotina</taxon>
        <taxon>Dacrymycetes</taxon>
        <taxon>Dacrymycetales</taxon>
        <taxon>Dacrymycetaceae</taxon>
        <taxon>Calocera</taxon>
    </lineage>
</organism>
<gene>
    <name evidence="2" type="ORF">CALCODRAFT_483786</name>
</gene>
<feature type="compositionally biased region" description="Pro residues" evidence="1">
    <location>
        <begin position="632"/>
        <end position="646"/>
    </location>
</feature>
<feature type="compositionally biased region" description="Polar residues" evidence="1">
    <location>
        <begin position="100"/>
        <end position="112"/>
    </location>
</feature>
<dbReference type="Proteomes" id="UP000076842">
    <property type="component" value="Unassembled WGS sequence"/>
</dbReference>
<feature type="region of interest" description="Disordered" evidence="1">
    <location>
        <begin position="96"/>
        <end position="251"/>
    </location>
</feature>
<dbReference type="EMBL" id="KV423974">
    <property type="protein sequence ID" value="KZT56651.1"/>
    <property type="molecule type" value="Genomic_DNA"/>
</dbReference>
<dbReference type="InParanoid" id="A0A165FF02"/>
<evidence type="ECO:0000256" key="1">
    <source>
        <dbReference type="SAM" id="MobiDB-lite"/>
    </source>
</evidence>
<feature type="compositionally biased region" description="Basic and acidic residues" evidence="1">
    <location>
        <begin position="1"/>
        <end position="10"/>
    </location>
</feature>
<feature type="compositionally biased region" description="Pro residues" evidence="1">
    <location>
        <begin position="201"/>
        <end position="223"/>
    </location>
</feature>
<feature type="compositionally biased region" description="Basic and acidic residues" evidence="1">
    <location>
        <begin position="122"/>
        <end position="135"/>
    </location>
</feature>
<feature type="region of interest" description="Disordered" evidence="1">
    <location>
        <begin position="554"/>
        <end position="727"/>
    </location>
</feature>
<reference evidence="2 3" key="1">
    <citation type="journal article" date="2016" name="Mol. Biol. Evol.">
        <title>Comparative Genomics of Early-Diverging Mushroom-Forming Fungi Provides Insights into the Origins of Lignocellulose Decay Capabilities.</title>
        <authorList>
            <person name="Nagy L.G."/>
            <person name="Riley R."/>
            <person name="Tritt A."/>
            <person name="Adam C."/>
            <person name="Daum C."/>
            <person name="Floudas D."/>
            <person name="Sun H."/>
            <person name="Yadav J.S."/>
            <person name="Pangilinan J."/>
            <person name="Larsson K.H."/>
            <person name="Matsuura K."/>
            <person name="Barry K."/>
            <person name="Labutti K."/>
            <person name="Kuo R."/>
            <person name="Ohm R.A."/>
            <person name="Bhattacharya S.S."/>
            <person name="Shirouzu T."/>
            <person name="Yoshinaga Y."/>
            <person name="Martin F.M."/>
            <person name="Grigoriev I.V."/>
            <person name="Hibbett D.S."/>
        </authorList>
    </citation>
    <scope>NUCLEOTIDE SEQUENCE [LARGE SCALE GENOMIC DNA]</scope>
    <source>
        <strain evidence="2 3">HHB12733</strain>
    </source>
</reference>
<feature type="compositionally biased region" description="Low complexity" evidence="1">
    <location>
        <begin position="706"/>
        <end position="715"/>
    </location>
</feature>
<feature type="region of interest" description="Disordered" evidence="1">
    <location>
        <begin position="1"/>
        <end position="82"/>
    </location>
</feature>
<sequence length="822" mass="91378">MLPFRPERFRHSLPRPPVPDEQQPDGQPDQKQAAQEPSRVDEQVQADQEMDFDDYDDRTQFPPAQATASMPSGHRSPEEALPPVIYPAPVYTYNLRPLPQRTSSRPAGQPQSDLYPYPQRTASRDQEEAAVEDARAPLPAGRVAAQDAMQRPATGQPAGPGRRDWAFNLRDSDTASSTVPTEPRAHRQHLPTEPRSHRLPAPGPPPPAPPAPQMAAPPAPQPAQQPAIQPAATPVPRPTPPAEEDTRTVDGEPGVRLLTYDEWDRLTRAWRGGPWTLDWWPEGLPFTRPEQWATRHFWSGELHLDFNDPTPEDPWIPCAHCRKAHWFISTQKNPGERFYKCGYNRHPEDCRMFSYKGPLMRDGKIKLGTVVLPAGHEPDRYPPANLIVRPPERVDPRIEYLRDMRNRQNQRQYNEIQERYRQARADGERARDQYAAKKQEQEAARQEAARQEAARQEAARQEAVKQEAVKQEQAAQAAAVRSAPPLPQSDVGPEHYQPGESPLPDGGAAPRAPPSRPPPSPTLYRPPVPQSRNAPALRRTNTASFAQMYASITGGDVFPRDTDHDLVPTAGLPAGPSTSSSHLPTPLPQHQPLPGSRVPTPIVRQPGSRVPTPLVRQPGSRLPTPVPRVATPMPPPPQLIPPPPTARQPTSLSPALPPAAVRPEAGQHTSSAPMRQWRGPLTTTEQPMPERLDKGKGKAAEKRPAEQQPEGAPPARRARRDSVSSRAPWVDSHIWPIGTAPDPENVRRDLAALASTGGPQTRLTMLHLMAGILADPNVLSEELRETMEPVINHAIDEEALVVQQEEERARYDERVRREHRAH</sequence>